<feature type="region of interest" description="Disordered" evidence="1">
    <location>
        <begin position="38"/>
        <end position="97"/>
    </location>
</feature>
<organism evidence="2 3">
    <name type="scientific">Drechslerella dactyloides</name>
    <name type="common">Nematode-trapping fungus</name>
    <name type="synonym">Arthrobotrys dactyloides</name>
    <dbReference type="NCBI Taxonomy" id="74499"/>
    <lineage>
        <taxon>Eukaryota</taxon>
        <taxon>Fungi</taxon>
        <taxon>Dikarya</taxon>
        <taxon>Ascomycota</taxon>
        <taxon>Pezizomycotina</taxon>
        <taxon>Orbiliomycetes</taxon>
        <taxon>Orbiliales</taxon>
        <taxon>Orbiliaceae</taxon>
        <taxon>Drechslerella</taxon>
    </lineage>
</organism>
<feature type="region of interest" description="Disordered" evidence="1">
    <location>
        <begin position="1"/>
        <end position="23"/>
    </location>
</feature>
<comment type="caution">
    <text evidence="2">The sequence shown here is derived from an EMBL/GenBank/DDBJ whole genome shotgun (WGS) entry which is preliminary data.</text>
</comment>
<proteinExistence type="predicted"/>
<feature type="compositionally biased region" description="Basic and acidic residues" evidence="1">
    <location>
        <begin position="378"/>
        <end position="387"/>
    </location>
</feature>
<feature type="compositionally biased region" description="Low complexity" evidence="1">
    <location>
        <begin position="670"/>
        <end position="689"/>
    </location>
</feature>
<feature type="region of interest" description="Disordered" evidence="1">
    <location>
        <begin position="803"/>
        <end position="824"/>
    </location>
</feature>
<evidence type="ECO:0000256" key="1">
    <source>
        <dbReference type="SAM" id="MobiDB-lite"/>
    </source>
</evidence>
<gene>
    <name evidence="2" type="ORF">Dda_8056</name>
</gene>
<name>A0AAD6NG71_DREDA</name>
<evidence type="ECO:0000313" key="2">
    <source>
        <dbReference type="EMBL" id="KAJ6257170.1"/>
    </source>
</evidence>
<sequence>MGLCPSPSGELAIEPASPLMSEGELTAEEKRMLQEQREALGNERVAALPLGNRGPGPRRGPPPRPQGRFQGPGDARLGFGQNSAAPSPAAAPRERAKPLEDRWAGLFDDSLAIGREGLGGGDLHRRGQNFLPQPQRRKSFSDIGTEKKFQQQRLNERPSNVNANFNHGPSRFRADAPIRANFAGGDRFGRENRPGDKPQPGFSGSHPTPRPPRGSPRDRQWSANLLSSNQQNLFFKEMGKKTGLKVPATTSVNAPRQIAQPMASAKDMSAELKSAQIEAAEKATADASKSKISSGFIPPHLRHKVKKPAEQADEGNVQVKPASATPPAPDQVSVMPPAPDQNKSLEKPPIKTPTRTRTTSSAKPQDDLATIRAPSPTKSKDDLETLRAPKSKGLGLSEIPSCDTTFWQRVIKPMWGNLLEDYDDAVKQIVFLTQHFTKNTNEWEEILKNGTPTPEMIAQLTCATFKDLQQKKENDLESQFEKIRISTEKAKGEASVPGLESWVSLDVPDSLINDWAGKLQESHRQTLMEGLKERIREEKDPRQTRLLYDRIRLLTHGDKGGQVHPGPVSRDPVERFSKTKTEDTSLLVDLAAPEANDNQAVQEDKTKTKKKLSPLSKFIEEYGQDFIAEDMTITGPADEKKVEATLVRPVTTPAAPVYRENRFVRSLISSTSTPTPAVTAPATAPLPVAYPKHKDPSTERREKEKAERMAQIAREFDRKRAGGRASTGKRGADGLQETPPKDIEEKGMQDFANNSDLLDFNSEEDLPSKESLVESMPLKVIIAAGEANFEDDQRMMAEGQSIIDEQSDDKREASPGARSLSSTGSLATGEVPLLAAADLARIRAQNREMVPKLAVTDPWSLHVELEPKLPGSKAVVISLECTDNMPLDFIRGLREILGSKGFEEATKSDTFREIVMTTTKKFYDKMAKQWGAQFAYGLAG</sequence>
<feature type="region of interest" description="Disordered" evidence="1">
    <location>
        <begin position="112"/>
        <end position="395"/>
    </location>
</feature>
<feature type="region of interest" description="Disordered" evidence="1">
    <location>
        <begin position="670"/>
        <end position="746"/>
    </location>
</feature>
<protein>
    <submittedName>
        <fullName evidence="2">Uncharacterized protein</fullName>
    </submittedName>
</protein>
<feature type="compositionally biased region" description="Polar residues" evidence="1">
    <location>
        <begin position="151"/>
        <end position="167"/>
    </location>
</feature>
<dbReference type="EMBL" id="JAQGDS010000011">
    <property type="protein sequence ID" value="KAJ6257170.1"/>
    <property type="molecule type" value="Genomic_DNA"/>
</dbReference>
<feature type="compositionally biased region" description="Basic and acidic residues" evidence="1">
    <location>
        <begin position="187"/>
        <end position="196"/>
    </location>
</feature>
<accession>A0AAD6NG71</accession>
<reference evidence="2" key="1">
    <citation type="submission" date="2023-01" db="EMBL/GenBank/DDBJ databases">
        <title>The chitinases involved in constricting ring structure development in the nematode-trapping fungus Drechslerella dactyloides.</title>
        <authorList>
            <person name="Wang R."/>
            <person name="Zhang L."/>
            <person name="Tang P."/>
            <person name="Li S."/>
            <person name="Liang L."/>
        </authorList>
    </citation>
    <scope>NUCLEOTIDE SEQUENCE</scope>
    <source>
        <strain evidence="2">YMF1.00031</strain>
    </source>
</reference>
<dbReference type="AlphaFoldDB" id="A0AAD6NG71"/>
<keyword evidence="3" id="KW-1185">Reference proteome</keyword>
<feature type="compositionally biased region" description="Basic and acidic residues" evidence="1">
    <location>
        <begin position="692"/>
        <end position="720"/>
    </location>
</feature>
<feature type="compositionally biased region" description="Polar residues" evidence="1">
    <location>
        <begin position="221"/>
        <end position="233"/>
    </location>
</feature>
<evidence type="ECO:0000313" key="3">
    <source>
        <dbReference type="Proteomes" id="UP001221413"/>
    </source>
</evidence>
<dbReference type="Proteomes" id="UP001221413">
    <property type="component" value="Unassembled WGS sequence"/>
</dbReference>